<reference evidence="1" key="1">
    <citation type="submission" date="2018-05" db="EMBL/GenBank/DDBJ databases">
        <authorList>
            <person name="Lanie J.A."/>
            <person name="Ng W.-L."/>
            <person name="Kazmierczak K.M."/>
            <person name="Andrzejewski T.M."/>
            <person name="Davidsen T.M."/>
            <person name="Wayne K.J."/>
            <person name="Tettelin H."/>
            <person name="Glass J.I."/>
            <person name="Rusch D."/>
            <person name="Podicherti R."/>
            <person name="Tsui H.-C.T."/>
            <person name="Winkler M.E."/>
        </authorList>
    </citation>
    <scope>NUCLEOTIDE SEQUENCE</scope>
</reference>
<organism evidence="1">
    <name type="scientific">marine metagenome</name>
    <dbReference type="NCBI Taxonomy" id="408172"/>
    <lineage>
        <taxon>unclassified sequences</taxon>
        <taxon>metagenomes</taxon>
        <taxon>ecological metagenomes</taxon>
    </lineage>
</organism>
<feature type="non-terminal residue" evidence="1">
    <location>
        <position position="39"/>
    </location>
</feature>
<dbReference type="AlphaFoldDB" id="A0A382A572"/>
<sequence>MKTTHSIPFAVALLFPIVVLWRAVGSAGTPQQSHEDFLQ</sequence>
<accession>A0A382A572</accession>
<protein>
    <submittedName>
        <fullName evidence="1">Uncharacterized protein</fullName>
    </submittedName>
</protein>
<proteinExistence type="predicted"/>
<dbReference type="EMBL" id="UINC01023922">
    <property type="protein sequence ID" value="SVA96564.1"/>
    <property type="molecule type" value="Genomic_DNA"/>
</dbReference>
<name>A0A382A572_9ZZZZ</name>
<gene>
    <name evidence="1" type="ORF">METZ01_LOCUS149418</name>
</gene>
<evidence type="ECO:0000313" key="1">
    <source>
        <dbReference type="EMBL" id="SVA96564.1"/>
    </source>
</evidence>